<dbReference type="Gene3D" id="6.10.140.2220">
    <property type="match status" value="1"/>
</dbReference>
<keyword evidence="3" id="KW-0862">Zinc</keyword>
<evidence type="ECO:0000256" key="3">
    <source>
        <dbReference type="ARBA" id="ARBA00022833"/>
    </source>
</evidence>
<dbReference type="AlphaFoldDB" id="A0A369JBH9"/>
<feature type="domain" description="MYND-type" evidence="5">
    <location>
        <begin position="42"/>
        <end position="83"/>
    </location>
</feature>
<organism evidence="6 7">
    <name type="scientific">Hypsizygus marmoreus</name>
    <name type="common">White beech mushroom</name>
    <name type="synonym">Agaricus marmoreus</name>
    <dbReference type="NCBI Taxonomy" id="39966"/>
    <lineage>
        <taxon>Eukaryota</taxon>
        <taxon>Fungi</taxon>
        <taxon>Dikarya</taxon>
        <taxon>Basidiomycota</taxon>
        <taxon>Agaricomycotina</taxon>
        <taxon>Agaricomycetes</taxon>
        <taxon>Agaricomycetidae</taxon>
        <taxon>Agaricales</taxon>
        <taxon>Tricholomatineae</taxon>
        <taxon>Lyophyllaceae</taxon>
        <taxon>Hypsizygus</taxon>
    </lineage>
</organism>
<keyword evidence="7" id="KW-1185">Reference proteome</keyword>
<dbReference type="GO" id="GO:0008270">
    <property type="term" value="F:zinc ion binding"/>
    <property type="evidence" value="ECO:0007669"/>
    <property type="project" value="UniProtKB-KW"/>
</dbReference>
<dbReference type="EMBL" id="LUEZ02000113">
    <property type="protein sequence ID" value="RDB17073.1"/>
    <property type="molecule type" value="Genomic_DNA"/>
</dbReference>
<dbReference type="OrthoDB" id="2824457at2759"/>
<reference evidence="6" key="1">
    <citation type="submission" date="2018-04" db="EMBL/GenBank/DDBJ databases">
        <title>Whole genome sequencing of Hypsizygus marmoreus.</title>
        <authorList>
            <person name="Choi I.-G."/>
            <person name="Min B."/>
            <person name="Kim J.-G."/>
            <person name="Kim S."/>
            <person name="Oh Y.-L."/>
            <person name="Kong W.-S."/>
            <person name="Park H."/>
            <person name="Jeong J."/>
            <person name="Song E.-S."/>
        </authorList>
    </citation>
    <scope>NUCLEOTIDE SEQUENCE [LARGE SCALE GENOMIC DNA]</scope>
    <source>
        <strain evidence="6">51987-8</strain>
    </source>
</reference>
<dbReference type="Pfam" id="PF01753">
    <property type="entry name" value="zf-MYND"/>
    <property type="match status" value="1"/>
</dbReference>
<evidence type="ECO:0000256" key="1">
    <source>
        <dbReference type="ARBA" id="ARBA00022723"/>
    </source>
</evidence>
<accession>A0A369JBH9</accession>
<evidence type="ECO:0000313" key="7">
    <source>
        <dbReference type="Proteomes" id="UP000076154"/>
    </source>
</evidence>
<proteinExistence type="predicted"/>
<keyword evidence="2 4" id="KW-0863">Zinc-finger</keyword>
<evidence type="ECO:0000256" key="2">
    <source>
        <dbReference type="ARBA" id="ARBA00022771"/>
    </source>
</evidence>
<dbReference type="InterPro" id="IPR002893">
    <property type="entry name" value="Znf_MYND"/>
</dbReference>
<dbReference type="SUPFAM" id="SSF144232">
    <property type="entry name" value="HIT/MYND zinc finger-like"/>
    <property type="match status" value="1"/>
</dbReference>
<dbReference type="InParanoid" id="A0A369JBH9"/>
<keyword evidence="1" id="KW-0479">Metal-binding</keyword>
<comment type="caution">
    <text evidence="6">The sequence shown here is derived from an EMBL/GenBank/DDBJ whole genome shotgun (WGS) entry which is preliminary data.</text>
</comment>
<name>A0A369JBH9_HYPMA</name>
<evidence type="ECO:0000256" key="4">
    <source>
        <dbReference type="PROSITE-ProRule" id="PRU00134"/>
    </source>
</evidence>
<sequence>MTDHIPFVTFTHPDAQTDFEHIAPTRKEVKKNLAQQKDERRCTRCGVIASEAEGLKVCGKCKFSRYCSRECQVADWSDHKKTCKVPRDTDDEGERKHPDLAIKLAQHVPSNDYLLHLLQLYSILCMDLLENPSNATSNMLQITVSCLPSDTMGYLRAMMNGQDNSKMQVMLNFDALKSVPLSLTPAMQLELDEKKLKAKPDDIIVALMFTNGTKNFFHPVTLLSPALQDGRNKPPISIKSSLSDITELPLNESNLRDTMNSFVRMDKKNQMKLRAMPK</sequence>
<dbReference type="PROSITE" id="PS50865">
    <property type="entry name" value="ZF_MYND_2"/>
    <property type="match status" value="1"/>
</dbReference>
<protein>
    <recommendedName>
        <fullName evidence="5">MYND-type domain-containing protein</fullName>
    </recommendedName>
</protein>
<evidence type="ECO:0000313" key="6">
    <source>
        <dbReference type="EMBL" id="RDB17073.1"/>
    </source>
</evidence>
<gene>
    <name evidence="6" type="ORF">Hypma_001716</name>
</gene>
<evidence type="ECO:0000259" key="5">
    <source>
        <dbReference type="PROSITE" id="PS50865"/>
    </source>
</evidence>
<dbReference type="PROSITE" id="PS01360">
    <property type="entry name" value="ZF_MYND_1"/>
    <property type="match status" value="1"/>
</dbReference>
<dbReference type="Proteomes" id="UP000076154">
    <property type="component" value="Unassembled WGS sequence"/>
</dbReference>